<keyword evidence="2" id="KW-1185">Reference proteome</keyword>
<dbReference type="InterPro" id="IPR011009">
    <property type="entry name" value="Kinase-like_dom_sf"/>
</dbReference>
<reference evidence="1 2" key="1">
    <citation type="submission" date="2021-03" db="EMBL/GenBank/DDBJ databases">
        <title>Actinoplanes flavus sp. nov., a novel actinomycete isolated from Coconut Palm rhizosphere soil.</title>
        <authorList>
            <person name="Luo X."/>
        </authorList>
    </citation>
    <scope>NUCLEOTIDE SEQUENCE [LARGE SCALE GENOMIC DNA]</scope>
    <source>
        <strain evidence="1 2">NEAU-H7</strain>
    </source>
</reference>
<dbReference type="SUPFAM" id="SSF56112">
    <property type="entry name" value="Protein kinase-like (PK-like)"/>
    <property type="match status" value="1"/>
</dbReference>
<protein>
    <recommendedName>
        <fullName evidence="3">Phosphotransferase enzyme family protein</fullName>
    </recommendedName>
</protein>
<dbReference type="Proteomes" id="UP000679690">
    <property type="component" value="Unassembled WGS sequence"/>
</dbReference>
<dbReference type="Gene3D" id="1.10.510.10">
    <property type="entry name" value="Transferase(Phosphotransferase) domain 1"/>
    <property type="match status" value="1"/>
</dbReference>
<name>A0ABS3UQ63_9ACTN</name>
<comment type="caution">
    <text evidence="1">The sequence shown here is derived from an EMBL/GenBank/DDBJ whole genome shotgun (WGS) entry which is preliminary data.</text>
</comment>
<proteinExistence type="predicted"/>
<evidence type="ECO:0000313" key="2">
    <source>
        <dbReference type="Proteomes" id="UP000679690"/>
    </source>
</evidence>
<dbReference type="Pfam" id="PF04655">
    <property type="entry name" value="APH_6_hur"/>
    <property type="match status" value="1"/>
</dbReference>
<dbReference type="EMBL" id="JAGFNS010000017">
    <property type="protein sequence ID" value="MBO3740919.1"/>
    <property type="molecule type" value="Genomic_DNA"/>
</dbReference>
<evidence type="ECO:0008006" key="3">
    <source>
        <dbReference type="Google" id="ProtNLM"/>
    </source>
</evidence>
<gene>
    <name evidence="1" type="ORF">J5X75_25730</name>
</gene>
<sequence>MLAELAQDHVPGLCHGDASSGNVISSGMHGWMYIDPRGMSGEYAYDAAVMAIRIAAVPSSIDIANFVAEAVQVPESRLRDWMAVAHAARV</sequence>
<accession>A0ABS3UQ63</accession>
<organism evidence="1 2">
    <name type="scientific">Actinoplanes flavus</name>
    <dbReference type="NCBI Taxonomy" id="2820290"/>
    <lineage>
        <taxon>Bacteria</taxon>
        <taxon>Bacillati</taxon>
        <taxon>Actinomycetota</taxon>
        <taxon>Actinomycetes</taxon>
        <taxon>Micromonosporales</taxon>
        <taxon>Micromonosporaceae</taxon>
        <taxon>Actinoplanes</taxon>
    </lineage>
</organism>
<dbReference type="InterPro" id="IPR006748">
    <property type="entry name" value="NH2Glyco/OHUrea_AB-resist_kin"/>
</dbReference>
<evidence type="ECO:0000313" key="1">
    <source>
        <dbReference type="EMBL" id="MBO3740919.1"/>
    </source>
</evidence>